<dbReference type="InterPro" id="IPR027356">
    <property type="entry name" value="NPH3_dom"/>
</dbReference>
<keyword evidence="2" id="KW-0833">Ubl conjugation pathway</keyword>
<feature type="compositionally biased region" description="Low complexity" evidence="4">
    <location>
        <begin position="485"/>
        <end position="496"/>
    </location>
</feature>
<dbReference type="InterPro" id="IPR000210">
    <property type="entry name" value="BTB/POZ_dom"/>
</dbReference>
<dbReference type="InterPro" id="IPR043454">
    <property type="entry name" value="NPH3/RPT2-like"/>
</dbReference>
<feature type="domain" description="NPH3" evidence="6">
    <location>
        <begin position="317"/>
        <end position="420"/>
    </location>
</feature>
<dbReference type="AlphaFoldDB" id="A0A6N2M491"/>
<dbReference type="PROSITE" id="PS51649">
    <property type="entry name" value="NPH3"/>
    <property type="match status" value="1"/>
</dbReference>
<comment type="pathway">
    <text evidence="1">Protein modification; protein ubiquitination.</text>
</comment>
<feature type="region of interest" description="Disordered" evidence="4">
    <location>
        <begin position="482"/>
        <end position="507"/>
    </location>
</feature>
<proteinExistence type="inferred from homology"/>
<dbReference type="UniPathway" id="UPA00143"/>
<protein>
    <recommendedName>
        <fullName evidence="8">NPH3 domain-containing protein</fullName>
    </recommendedName>
</protein>
<dbReference type="Pfam" id="PF00651">
    <property type="entry name" value="BTB"/>
    <property type="match status" value="1"/>
</dbReference>
<feature type="compositionally biased region" description="Basic residues" evidence="4">
    <location>
        <begin position="533"/>
        <end position="546"/>
    </location>
</feature>
<name>A0A6N2M491_SALVM</name>
<feature type="region of interest" description="Disordered" evidence="4">
    <location>
        <begin position="522"/>
        <end position="546"/>
    </location>
</feature>
<gene>
    <name evidence="7" type="ORF">SVIM_LOCUS315870</name>
</gene>
<comment type="similarity">
    <text evidence="3">Belongs to the NPH3 family.</text>
</comment>
<evidence type="ECO:0000259" key="5">
    <source>
        <dbReference type="PROSITE" id="PS50097"/>
    </source>
</evidence>
<accession>A0A6N2M491</accession>
<dbReference type="InterPro" id="IPR011333">
    <property type="entry name" value="SKP1/BTB/POZ_sf"/>
</dbReference>
<reference evidence="7" key="1">
    <citation type="submission" date="2019-03" db="EMBL/GenBank/DDBJ databases">
        <authorList>
            <person name="Mank J."/>
            <person name="Almeida P."/>
        </authorList>
    </citation>
    <scope>NUCLEOTIDE SEQUENCE</scope>
    <source>
        <strain evidence="7">78183</strain>
    </source>
</reference>
<evidence type="ECO:0000256" key="1">
    <source>
        <dbReference type="ARBA" id="ARBA00004906"/>
    </source>
</evidence>
<dbReference type="PANTHER" id="PTHR32370">
    <property type="entry name" value="OS12G0117600 PROTEIN"/>
    <property type="match status" value="1"/>
</dbReference>
<feature type="domain" description="BTB" evidence="5">
    <location>
        <begin position="40"/>
        <end position="108"/>
    </location>
</feature>
<evidence type="ECO:0000313" key="7">
    <source>
        <dbReference type="EMBL" id="VFU48346.1"/>
    </source>
</evidence>
<dbReference type="GO" id="GO:0016567">
    <property type="term" value="P:protein ubiquitination"/>
    <property type="evidence" value="ECO:0007669"/>
    <property type="project" value="UniProtKB-UniPathway"/>
</dbReference>
<dbReference type="EMBL" id="CAADRP010001696">
    <property type="protein sequence ID" value="VFU48346.1"/>
    <property type="molecule type" value="Genomic_DNA"/>
</dbReference>
<dbReference type="Gene3D" id="3.30.710.10">
    <property type="entry name" value="Potassium Channel Kv1.1, Chain A"/>
    <property type="match status" value="1"/>
</dbReference>
<organism evidence="7">
    <name type="scientific">Salix viminalis</name>
    <name type="common">Common osier</name>
    <name type="synonym">Basket willow</name>
    <dbReference type="NCBI Taxonomy" id="40686"/>
    <lineage>
        <taxon>Eukaryota</taxon>
        <taxon>Viridiplantae</taxon>
        <taxon>Streptophyta</taxon>
        <taxon>Embryophyta</taxon>
        <taxon>Tracheophyta</taxon>
        <taxon>Spermatophyta</taxon>
        <taxon>Magnoliopsida</taxon>
        <taxon>eudicotyledons</taxon>
        <taxon>Gunneridae</taxon>
        <taxon>Pentapetalae</taxon>
        <taxon>rosids</taxon>
        <taxon>fabids</taxon>
        <taxon>Malpighiales</taxon>
        <taxon>Salicaceae</taxon>
        <taxon>Saliceae</taxon>
        <taxon>Salix</taxon>
    </lineage>
</organism>
<evidence type="ECO:0000259" key="6">
    <source>
        <dbReference type="PROSITE" id="PS51649"/>
    </source>
</evidence>
<evidence type="ECO:0000256" key="4">
    <source>
        <dbReference type="SAM" id="MobiDB-lite"/>
    </source>
</evidence>
<evidence type="ECO:0008006" key="8">
    <source>
        <dbReference type="Google" id="ProtNLM"/>
    </source>
</evidence>
<dbReference type="PROSITE" id="PS50097">
    <property type="entry name" value="BTB"/>
    <property type="match status" value="1"/>
</dbReference>
<evidence type="ECO:0000256" key="3">
    <source>
        <dbReference type="PROSITE-ProRule" id="PRU00982"/>
    </source>
</evidence>
<sequence>MFPSKTTASASCFFLFFYNYELDMTDTINCHRIFSQEIPSDVTVHAGGVSFSLHKFPLVSKCGYIRKMVSESSDADLSEIKIPNVPGGAEAFELAAKFCYGINFEISTENIAMLRCVAESLEMTEDYAVGNLVSRTDAYLNEVALKSLAGAVSVLRLSENLLPMAEKVKLVSRCIDAIAFTACKESHFSVSGRSDSGNEVVISSIVSQPKPIVDWWAEELTVLRIDNFQRVLIAMMARGFKQYALGPVLMLYAQKSLRGLEAFGKGRKKIEAQQEHEKRVVLETIRIMMNYLDSEAEGNRIGYRADDEFGATLQCDMERVGKLTENYLAEIASDRNLTVSKFIGLAEIIPEQSRVTEDGMYRAIDIYLKAHPALSDMERKKVCSLMDCQKLSREACAHAAQNDRLPVQTVVQVLYYEQQRLRDVMNGNIMGGDSPHLHLPPKVNIFSTDIHPVSDELASLRRENEDLKIELVKMKMKMKEIERATVSSSTVSTPSSDKPPLPRKSFINSVSKKLGRINPFVRADGFPLSNTKARTKPNKDRRHSIS</sequence>
<dbReference type="SUPFAM" id="SSF54695">
    <property type="entry name" value="POZ domain"/>
    <property type="match status" value="1"/>
</dbReference>
<dbReference type="Pfam" id="PF03000">
    <property type="entry name" value="NPH3"/>
    <property type="match status" value="1"/>
</dbReference>
<evidence type="ECO:0000256" key="2">
    <source>
        <dbReference type="ARBA" id="ARBA00022786"/>
    </source>
</evidence>